<gene>
    <name evidence="7" type="ORF">NX778_16390</name>
</gene>
<dbReference type="PANTHER" id="PTHR43025:SF3">
    <property type="entry name" value="MONOGALACTOSYLDIACYLGLYCEROL SYNTHASE 1, CHLOROPLASTIC"/>
    <property type="match status" value="1"/>
</dbReference>
<dbReference type="Proteomes" id="UP001204621">
    <property type="component" value="Unassembled WGS sequence"/>
</dbReference>
<dbReference type="InterPro" id="IPR007235">
    <property type="entry name" value="Glyco_trans_28_C"/>
</dbReference>
<dbReference type="Gene3D" id="3.40.50.2000">
    <property type="entry name" value="Glycogen Phosphorylase B"/>
    <property type="match status" value="1"/>
</dbReference>
<evidence type="ECO:0000256" key="4">
    <source>
        <dbReference type="ARBA" id="ARBA00022679"/>
    </source>
</evidence>
<evidence type="ECO:0000256" key="3">
    <source>
        <dbReference type="ARBA" id="ARBA00022676"/>
    </source>
</evidence>
<feature type="domain" description="Glycosyl transferase family 28 C-terminal" evidence="5">
    <location>
        <begin position="198"/>
        <end position="335"/>
    </location>
</feature>
<evidence type="ECO:0000313" key="8">
    <source>
        <dbReference type="Proteomes" id="UP001204621"/>
    </source>
</evidence>
<evidence type="ECO:0000259" key="6">
    <source>
        <dbReference type="Pfam" id="PF06925"/>
    </source>
</evidence>
<proteinExistence type="inferred from homology"/>
<keyword evidence="4" id="KW-0808">Transferase</keyword>
<comment type="caution">
    <text evidence="7">The sequence shown here is derived from an EMBL/GenBank/DDBJ whole genome shotgun (WGS) entry which is preliminary data.</text>
</comment>
<evidence type="ECO:0000313" key="7">
    <source>
        <dbReference type="EMBL" id="MCS0659650.1"/>
    </source>
</evidence>
<feature type="domain" description="Diacylglycerol glucosyltransferase N-terminal" evidence="6">
    <location>
        <begin position="2"/>
        <end position="168"/>
    </location>
</feature>
<dbReference type="InterPro" id="IPR009695">
    <property type="entry name" value="Diacylglyc_glucosyltr_N"/>
</dbReference>
<dbReference type="PANTHER" id="PTHR43025">
    <property type="entry name" value="MONOGALACTOSYLDIACYLGLYCEROL SYNTHASE"/>
    <property type="match status" value="1"/>
</dbReference>
<comment type="similarity">
    <text evidence="2">Belongs to the glycosyltransferase 28 family.</text>
</comment>
<keyword evidence="3" id="KW-0328">Glycosyltransferase</keyword>
<evidence type="ECO:0000256" key="1">
    <source>
        <dbReference type="ARBA" id="ARBA00004370"/>
    </source>
</evidence>
<accession>A0ABT2D0T9</accession>
<dbReference type="EMBL" id="JANUGU010000005">
    <property type="protein sequence ID" value="MCS0659650.1"/>
    <property type="molecule type" value="Genomic_DNA"/>
</dbReference>
<dbReference type="Pfam" id="PF04101">
    <property type="entry name" value="Glyco_tran_28_C"/>
    <property type="match status" value="1"/>
</dbReference>
<sequence>MRVAEALRVEAAQALPDAEAIHLDALEFVTPRLRRIYSQFYLSLVQRAPSLWSHVYRMTNEARPGGWTNRIRRRVERRDCQKLVDEIARIEPELIICTHFLPAEILSQQIGAGELSCPVWVQVTDYDLHRMWVHPHIDGYFATNSEVAFRMREQGIAPGTIHVTGMPIMPAFSRKPERAGCARELGLDPGVTTFLLMGGGAGIGGLSATARRVLDLPGKFQLIALAGKNEAELAKLQALAAAHPGKLAPQGYTNKVERLMACADLVITKPGGVTTAECLAMGLPMIVMSPIPGQEDRNANYVLEHGAALRAFDLPSLEYRLRYLMAHPGKLDAMRSRAQMLGRVDAAGRVIKTVLKKVEIHA</sequence>
<protein>
    <submittedName>
        <fullName evidence="7">Galactosyldiacylglycerol synthase</fullName>
    </submittedName>
</protein>
<evidence type="ECO:0000256" key="2">
    <source>
        <dbReference type="ARBA" id="ARBA00006962"/>
    </source>
</evidence>
<dbReference type="SUPFAM" id="SSF53756">
    <property type="entry name" value="UDP-Glycosyltransferase/glycogen phosphorylase"/>
    <property type="match status" value="1"/>
</dbReference>
<dbReference type="InterPro" id="IPR050519">
    <property type="entry name" value="Glycosyltransf_28_UgtP"/>
</dbReference>
<dbReference type="RefSeq" id="WP_258812838.1">
    <property type="nucleotide sequence ID" value="NZ_JANUGU010000005.1"/>
</dbReference>
<dbReference type="Pfam" id="PF06925">
    <property type="entry name" value="MGDG_synth"/>
    <property type="match status" value="1"/>
</dbReference>
<keyword evidence="8" id="KW-1185">Reference proteome</keyword>
<reference evidence="7 8" key="1">
    <citation type="submission" date="2022-08" db="EMBL/GenBank/DDBJ databases">
        <title>Reclassification of Massilia species as members of the genera Telluria, Duganella, Pseudoduganella, Mokoshia gen. nov. and Zemynaea gen. nov. using orthogonal and non-orthogonal genome-based approaches.</title>
        <authorList>
            <person name="Bowman J.P."/>
        </authorList>
    </citation>
    <scope>NUCLEOTIDE SEQUENCE [LARGE SCALE GENOMIC DNA]</scope>
    <source>
        <strain evidence="7 8">JCM 31606</strain>
    </source>
</reference>
<name>A0ABT2D0T9_9BURK</name>
<evidence type="ECO:0000259" key="5">
    <source>
        <dbReference type="Pfam" id="PF04101"/>
    </source>
</evidence>
<organism evidence="7 8">
    <name type="scientific">Massilia terrae</name>
    <dbReference type="NCBI Taxonomy" id="1811224"/>
    <lineage>
        <taxon>Bacteria</taxon>
        <taxon>Pseudomonadati</taxon>
        <taxon>Pseudomonadota</taxon>
        <taxon>Betaproteobacteria</taxon>
        <taxon>Burkholderiales</taxon>
        <taxon>Oxalobacteraceae</taxon>
        <taxon>Telluria group</taxon>
        <taxon>Massilia</taxon>
    </lineage>
</organism>
<comment type="subcellular location">
    <subcellularLocation>
        <location evidence="1">Membrane</location>
    </subcellularLocation>
</comment>